<comment type="function">
    <text evidence="1">Essential component of the TIM23 complex, a complex that mediates the translocation of transit peptide-containing proteins across the mitochondrial inner membrane.</text>
</comment>
<feature type="domain" description="FCP1 homology" evidence="2">
    <location>
        <begin position="1"/>
        <end position="170"/>
    </location>
</feature>
<comment type="subunit">
    <text evidence="1">Component of the TIM23 complex.</text>
</comment>
<keyword evidence="1" id="KW-0811">Translocation</keyword>
<sequence>MIHSLFLSNPMSAHVMAHQVQNRRRNTDEANGGVVDHFRIQLPDGGDLVHVNVRPGLREFLDHITDRYETHIFTAAMPVYANPILDQLDPDNTKFASRWYRQHCTFDERRNAYVKDLSALPLPDMSRTVLVDNNPLSFLSHPSNGILVSSFFNDPNDTTLAAVQNLLQELDEHDDDVRPILEHRFGLKEALEELGQKQEKTA</sequence>
<evidence type="ECO:0000259" key="2">
    <source>
        <dbReference type="PROSITE" id="PS50969"/>
    </source>
</evidence>
<dbReference type="AlphaFoldDB" id="A0A7S2Y7V2"/>
<dbReference type="SMART" id="SM00577">
    <property type="entry name" value="CPDc"/>
    <property type="match status" value="1"/>
</dbReference>
<dbReference type="InterPro" id="IPR036412">
    <property type="entry name" value="HAD-like_sf"/>
</dbReference>
<evidence type="ECO:0000313" key="3">
    <source>
        <dbReference type="EMBL" id="CAD9958141.1"/>
    </source>
</evidence>
<comment type="similarity">
    <text evidence="1">Belongs to the TIM50 family.</text>
</comment>
<accession>A0A7S2Y7V2</accession>
<keyword evidence="1" id="KW-0496">Mitochondrion</keyword>
<reference evidence="3" key="1">
    <citation type="submission" date="2021-01" db="EMBL/GenBank/DDBJ databases">
        <authorList>
            <person name="Corre E."/>
            <person name="Pelletier E."/>
            <person name="Niang G."/>
            <person name="Scheremetjew M."/>
            <person name="Finn R."/>
            <person name="Kale V."/>
            <person name="Holt S."/>
            <person name="Cochrane G."/>
            <person name="Meng A."/>
            <person name="Brown T."/>
            <person name="Cohen L."/>
        </authorList>
    </citation>
    <scope>NUCLEOTIDE SEQUENCE</scope>
    <source>
        <strain evidence="3">CCMP125</strain>
    </source>
</reference>
<dbReference type="EMBL" id="HBHT01012847">
    <property type="protein sequence ID" value="CAD9958141.1"/>
    <property type="molecule type" value="Transcribed_RNA"/>
</dbReference>
<dbReference type="InterPro" id="IPR023214">
    <property type="entry name" value="HAD_sf"/>
</dbReference>
<dbReference type="PANTHER" id="PTHR12210">
    <property type="entry name" value="DULLARD PROTEIN PHOSPHATASE"/>
    <property type="match status" value="1"/>
</dbReference>
<dbReference type="GO" id="GO:0015031">
    <property type="term" value="P:protein transport"/>
    <property type="evidence" value="ECO:0007669"/>
    <property type="project" value="UniProtKB-KW"/>
</dbReference>
<protein>
    <recommendedName>
        <fullName evidence="1">Mitochondrial import inner membrane translocase subunit TIM50</fullName>
    </recommendedName>
</protein>
<dbReference type="SUPFAM" id="SSF56784">
    <property type="entry name" value="HAD-like"/>
    <property type="match status" value="1"/>
</dbReference>
<gene>
    <name evidence="3" type="ORF">APAL1065_LOCUS8596</name>
</gene>
<dbReference type="Gene3D" id="3.40.50.1000">
    <property type="entry name" value="HAD superfamily/HAD-like"/>
    <property type="match status" value="1"/>
</dbReference>
<keyword evidence="1" id="KW-0653">Protein transport</keyword>
<proteinExistence type="inferred from homology"/>
<keyword evidence="1" id="KW-0809">Transit peptide</keyword>
<dbReference type="CDD" id="cd07521">
    <property type="entry name" value="HAD_FCP1-like"/>
    <property type="match status" value="1"/>
</dbReference>
<dbReference type="InterPro" id="IPR004274">
    <property type="entry name" value="FCP1_dom"/>
</dbReference>
<evidence type="ECO:0000256" key="1">
    <source>
        <dbReference type="RuleBase" id="RU365079"/>
    </source>
</evidence>
<keyword evidence="1" id="KW-0813">Transport</keyword>
<dbReference type="InterPro" id="IPR050365">
    <property type="entry name" value="TIM50"/>
</dbReference>
<dbReference type="Pfam" id="PF03031">
    <property type="entry name" value="NIF"/>
    <property type="match status" value="1"/>
</dbReference>
<dbReference type="PROSITE" id="PS50969">
    <property type="entry name" value="FCP1"/>
    <property type="match status" value="1"/>
</dbReference>
<comment type="subcellular location">
    <subcellularLocation>
        <location evidence="1">Mitochondrion inner membrane</location>
        <topology evidence="1">Single-pass membrane protein</topology>
    </subcellularLocation>
</comment>
<name>A0A7S2Y7V2_9STRA</name>
<dbReference type="GO" id="GO:0005744">
    <property type="term" value="C:TIM23 mitochondrial import inner membrane translocase complex"/>
    <property type="evidence" value="ECO:0007669"/>
    <property type="project" value="UniProtKB-UniRule"/>
</dbReference>
<organism evidence="3">
    <name type="scientific">Entomoneis paludosa</name>
    <dbReference type="NCBI Taxonomy" id="265537"/>
    <lineage>
        <taxon>Eukaryota</taxon>
        <taxon>Sar</taxon>
        <taxon>Stramenopiles</taxon>
        <taxon>Ochrophyta</taxon>
        <taxon>Bacillariophyta</taxon>
        <taxon>Bacillariophyceae</taxon>
        <taxon>Bacillariophycidae</taxon>
        <taxon>Entomoneidaceae</taxon>
        <taxon>Entomoneis</taxon>
    </lineage>
</organism>